<name>A0A9W8M2G8_9FUNG</name>
<dbReference type="Gene3D" id="1.10.1040.10">
    <property type="entry name" value="N-(1-d-carboxylethyl)-l-norvaline Dehydrogenase, domain 2"/>
    <property type="match status" value="1"/>
</dbReference>
<dbReference type="SUPFAM" id="SSF51735">
    <property type="entry name" value="NAD(P)-binding Rossmann-fold domains"/>
    <property type="match status" value="1"/>
</dbReference>
<dbReference type="OrthoDB" id="435038at2759"/>
<evidence type="ECO:0000259" key="6">
    <source>
        <dbReference type="Pfam" id="PF14833"/>
    </source>
</evidence>
<dbReference type="InterPro" id="IPR008927">
    <property type="entry name" value="6-PGluconate_DH-like_C_sf"/>
</dbReference>
<dbReference type="InterPro" id="IPR029154">
    <property type="entry name" value="HIBADH-like_NADP-bd"/>
</dbReference>
<keyword evidence="2" id="KW-0560">Oxidoreductase</keyword>
<dbReference type="EMBL" id="JANBUW010000010">
    <property type="protein sequence ID" value="KAJ2851658.1"/>
    <property type="molecule type" value="Genomic_DNA"/>
</dbReference>
<accession>A0A9W8M2G8</accession>
<evidence type="ECO:0000313" key="8">
    <source>
        <dbReference type="Proteomes" id="UP001139887"/>
    </source>
</evidence>
<feature type="active site" evidence="4">
    <location>
        <position position="166"/>
    </location>
</feature>
<organism evidence="7 8">
    <name type="scientific">Coemansia brasiliensis</name>
    <dbReference type="NCBI Taxonomy" id="2650707"/>
    <lineage>
        <taxon>Eukaryota</taxon>
        <taxon>Fungi</taxon>
        <taxon>Fungi incertae sedis</taxon>
        <taxon>Zoopagomycota</taxon>
        <taxon>Kickxellomycotina</taxon>
        <taxon>Kickxellomycetes</taxon>
        <taxon>Kickxellales</taxon>
        <taxon>Kickxellaceae</taxon>
        <taxon>Coemansia</taxon>
    </lineage>
</organism>
<dbReference type="InterPro" id="IPR036291">
    <property type="entry name" value="NAD(P)-bd_dom_sf"/>
</dbReference>
<feature type="domain" description="6-phosphogluconate dehydrogenase NADP-binding" evidence="5">
    <location>
        <begin position="1"/>
        <end position="137"/>
    </location>
</feature>
<protein>
    <recommendedName>
        <fullName evidence="9">6-phosphogluconate dehydrogenase</fullName>
    </recommendedName>
</protein>
<dbReference type="PANTHER" id="PTHR43580:SF8">
    <property type="entry name" value="6-PHOSPHOGLUCONATE DEHYDROGENASE NADP-BINDING DOMAIN-CONTAINING PROTEIN-RELATED"/>
    <property type="match status" value="1"/>
</dbReference>
<keyword evidence="3" id="KW-0520">NAD</keyword>
<dbReference type="GO" id="GO:0051287">
    <property type="term" value="F:NAD binding"/>
    <property type="evidence" value="ECO:0007669"/>
    <property type="project" value="InterPro"/>
</dbReference>
<dbReference type="InterPro" id="IPR013328">
    <property type="entry name" value="6PGD_dom2"/>
</dbReference>
<dbReference type="SUPFAM" id="SSF48179">
    <property type="entry name" value="6-phosphogluconate dehydrogenase C-terminal domain-like"/>
    <property type="match status" value="1"/>
</dbReference>
<feature type="domain" description="3-hydroxyisobutyrate dehydrogenase-like NAD-binding" evidence="6">
    <location>
        <begin position="164"/>
        <end position="281"/>
    </location>
</feature>
<evidence type="ECO:0000256" key="2">
    <source>
        <dbReference type="ARBA" id="ARBA00023002"/>
    </source>
</evidence>
<dbReference type="InterPro" id="IPR015815">
    <property type="entry name" value="HIBADH-related"/>
</dbReference>
<dbReference type="Gene3D" id="3.40.50.720">
    <property type="entry name" value="NAD(P)-binding Rossmann-like Domain"/>
    <property type="match status" value="1"/>
</dbReference>
<gene>
    <name evidence="7" type="ORF">IWW36_000981</name>
</gene>
<evidence type="ECO:0000313" key="7">
    <source>
        <dbReference type="EMBL" id="KAJ2851658.1"/>
    </source>
</evidence>
<sequence length="287" mass="30730">MGIEMACNLQKYRKQQGHSSIIVYNRTKSKCQTVAELGAQAAASVAEVVQTSDLLFLSLFGDHAVKQTVTDILTCNLQSPLLIADTSTISPDTTKELLQLIRDSAKPVKFCQTPVWGIPAAAKAAQLVFVLSAGSDNNALTEITVPAIARTTLDCGDDPVKAVQFKILGNFLISSTLEAVSEGMAVVREAGISPDLYLQFIKEMMPARSIVGHASKLVEDDGEASKTNVAFSVAGGMKDVKHAIGVAESVGMKLPIAELTLQHLQWVADNGDANWDWSALAYALRKN</sequence>
<evidence type="ECO:0000259" key="5">
    <source>
        <dbReference type="Pfam" id="PF03446"/>
    </source>
</evidence>
<dbReference type="InterPro" id="IPR051265">
    <property type="entry name" value="HIBADH-related_NP60_sf"/>
</dbReference>
<dbReference type="Pfam" id="PF14833">
    <property type="entry name" value="NAD_binding_11"/>
    <property type="match status" value="1"/>
</dbReference>
<dbReference type="PANTHER" id="PTHR43580">
    <property type="entry name" value="OXIDOREDUCTASE GLYR1-RELATED"/>
    <property type="match status" value="1"/>
</dbReference>
<keyword evidence="8" id="KW-1185">Reference proteome</keyword>
<reference evidence="7" key="1">
    <citation type="submission" date="2022-07" db="EMBL/GenBank/DDBJ databases">
        <title>Phylogenomic reconstructions and comparative analyses of Kickxellomycotina fungi.</title>
        <authorList>
            <person name="Reynolds N.K."/>
            <person name="Stajich J.E."/>
            <person name="Barry K."/>
            <person name="Grigoriev I.V."/>
            <person name="Crous P."/>
            <person name="Smith M.E."/>
        </authorList>
    </citation>
    <scope>NUCLEOTIDE SEQUENCE</scope>
    <source>
        <strain evidence="7">NRRL 1566</strain>
    </source>
</reference>
<dbReference type="Pfam" id="PF03446">
    <property type="entry name" value="NAD_binding_2"/>
    <property type="match status" value="1"/>
</dbReference>
<evidence type="ECO:0000256" key="1">
    <source>
        <dbReference type="ARBA" id="ARBA00007598"/>
    </source>
</evidence>
<dbReference type="Proteomes" id="UP001139887">
    <property type="component" value="Unassembled WGS sequence"/>
</dbReference>
<comment type="caution">
    <text evidence="7">The sequence shown here is derived from an EMBL/GenBank/DDBJ whole genome shotgun (WGS) entry which is preliminary data.</text>
</comment>
<evidence type="ECO:0008006" key="9">
    <source>
        <dbReference type="Google" id="ProtNLM"/>
    </source>
</evidence>
<dbReference type="InterPro" id="IPR006115">
    <property type="entry name" value="6PGDH_NADP-bd"/>
</dbReference>
<evidence type="ECO:0000256" key="3">
    <source>
        <dbReference type="ARBA" id="ARBA00023027"/>
    </source>
</evidence>
<proteinExistence type="inferred from homology"/>
<evidence type="ECO:0000256" key="4">
    <source>
        <dbReference type="PIRSR" id="PIRSR000103-1"/>
    </source>
</evidence>
<dbReference type="GO" id="GO:0016491">
    <property type="term" value="F:oxidoreductase activity"/>
    <property type="evidence" value="ECO:0007669"/>
    <property type="project" value="UniProtKB-KW"/>
</dbReference>
<dbReference type="AlphaFoldDB" id="A0A9W8M2G8"/>
<comment type="similarity">
    <text evidence="1">Belongs to the HIBADH-related family. NP60 subfamily.</text>
</comment>
<dbReference type="GO" id="GO:0050661">
    <property type="term" value="F:NADP binding"/>
    <property type="evidence" value="ECO:0007669"/>
    <property type="project" value="InterPro"/>
</dbReference>
<dbReference type="PIRSF" id="PIRSF000103">
    <property type="entry name" value="HIBADH"/>
    <property type="match status" value="1"/>
</dbReference>